<feature type="chain" id="PRO_5046876524" description="Capsule biosynthesis GfcC-like C-terminal domain-containing protein" evidence="1">
    <location>
        <begin position="25"/>
        <end position="247"/>
    </location>
</feature>
<name>A0ABX3KHI0_9GAMM</name>
<keyword evidence="5" id="KW-1185">Reference proteome</keyword>
<evidence type="ECO:0000313" key="4">
    <source>
        <dbReference type="EMBL" id="OOE88687.1"/>
    </source>
</evidence>
<dbReference type="RefSeq" id="WP_077772165.1">
    <property type="nucleotide sequence ID" value="NZ_MUFC01000006.1"/>
</dbReference>
<dbReference type="Gene3D" id="3.10.20.700">
    <property type="match status" value="1"/>
</dbReference>
<dbReference type="Gene3D" id="3.10.560.10">
    <property type="entry name" value="Outer membrane lipoprotein wza domain like"/>
    <property type="match status" value="1"/>
</dbReference>
<organism evidence="4 5">
    <name type="scientific">Salinivibrio sharmensis</name>
    <dbReference type="NCBI Taxonomy" id="390883"/>
    <lineage>
        <taxon>Bacteria</taxon>
        <taxon>Pseudomonadati</taxon>
        <taxon>Pseudomonadota</taxon>
        <taxon>Gammaproteobacteria</taxon>
        <taxon>Vibrionales</taxon>
        <taxon>Vibrionaceae</taxon>
        <taxon>Salinivibrio</taxon>
    </lineage>
</organism>
<proteinExistence type="predicted"/>
<comment type="caution">
    <text evidence="4">The sequence shown here is derived from an EMBL/GenBank/DDBJ whole genome shotgun (WGS) entry which is preliminary data.</text>
</comment>
<dbReference type="Proteomes" id="UP000188627">
    <property type="component" value="Unassembled WGS sequence"/>
</dbReference>
<reference evidence="5" key="1">
    <citation type="submission" date="2017-01" db="EMBL/GenBank/DDBJ databases">
        <title>Draft genome of the species Salinivibrio sharmensis.</title>
        <authorList>
            <person name="Lopez-Hermoso C."/>
            <person name="De La Haba R."/>
            <person name="Sanchez-Porro C."/>
            <person name="Ventosa A."/>
        </authorList>
    </citation>
    <scope>NUCLEOTIDE SEQUENCE [LARGE SCALE GENOMIC DNA]</scope>
    <source>
        <strain evidence="5">CBH463</strain>
    </source>
</reference>
<dbReference type="Pfam" id="PF06251">
    <property type="entry name" value="Caps_syn_GfcC_C"/>
    <property type="match status" value="1"/>
</dbReference>
<gene>
    <name evidence="4" type="ORF">BZG74_08320</name>
</gene>
<sequence length="247" mass="27502">MIDYQVIKRGLCAAVLLIALPAKANLLTANQDIALSFTQPPRLAEAVLTITQAQQRSLDDVYWPAAGLYQRGSEKAKQIADLRPVRHQIAVNTGTVKKQWQTLYQALKKMAVGERIPGTIDPDITRITLNTNPALKGNWHVQLPKRPTNVTVLGAVDKPGDYSWDERHAASDYIQQARADTLGISHVWVISATGERAQYPIAYWNHQHRDILPGSVIYIPLPSKTIKGQAIAPNQHVLTYLQNRLIP</sequence>
<feature type="signal peptide" evidence="1">
    <location>
        <begin position="1"/>
        <end position="24"/>
    </location>
</feature>
<dbReference type="InterPro" id="IPR010425">
    <property type="entry name" value="Caps_synth_GfcC-like_C"/>
</dbReference>
<dbReference type="EMBL" id="MUFC01000006">
    <property type="protein sequence ID" value="OOE88687.1"/>
    <property type="molecule type" value="Genomic_DNA"/>
</dbReference>
<keyword evidence="1" id="KW-0732">Signal</keyword>
<dbReference type="InterPro" id="IPR046459">
    <property type="entry name" value="Caps_syn_GfcC_N"/>
</dbReference>
<evidence type="ECO:0000256" key="1">
    <source>
        <dbReference type="SAM" id="SignalP"/>
    </source>
</evidence>
<evidence type="ECO:0000259" key="3">
    <source>
        <dbReference type="Pfam" id="PF20616"/>
    </source>
</evidence>
<evidence type="ECO:0000313" key="5">
    <source>
        <dbReference type="Proteomes" id="UP000188627"/>
    </source>
</evidence>
<accession>A0ABX3KHI0</accession>
<feature type="domain" description="Capsule biosynthesis GfcC-like N-terminal" evidence="3">
    <location>
        <begin position="29"/>
        <end position="140"/>
    </location>
</feature>
<dbReference type="Pfam" id="PF20616">
    <property type="entry name" value="Caps_syn_GfcC_N"/>
    <property type="match status" value="1"/>
</dbReference>
<feature type="domain" description="Capsule biosynthesis GfcC-like C-terminal" evidence="2">
    <location>
        <begin position="159"/>
        <end position="245"/>
    </location>
</feature>
<evidence type="ECO:0008006" key="6">
    <source>
        <dbReference type="Google" id="ProtNLM"/>
    </source>
</evidence>
<evidence type="ECO:0000259" key="2">
    <source>
        <dbReference type="Pfam" id="PF06251"/>
    </source>
</evidence>
<protein>
    <recommendedName>
        <fullName evidence="6">Capsule biosynthesis GfcC-like C-terminal domain-containing protein</fullName>
    </recommendedName>
</protein>